<feature type="region of interest" description="Disordered" evidence="2">
    <location>
        <begin position="730"/>
        <end position="789"/>
    </location>
</feature>
<dbReference type="GO" id="GO:0020037">
    <property type="term" value="F:heme binding"/>
    <property type="evidence" value="ECO:0007669"/>
    <property type="project" value="InterPro"/>
</dbReference>
<protein>
    <submittedName>
        <fullName evidence="3">Uncharacterized protein</fullName>
    </submittedName>
</protein>
<dbReference type="InterPro" id="IPR036396">
    <property type="entry name" value="Cyt_P450_sf"/>
</dbReference>
<dbReference type="PANTHER" id="PTHR24305">
    <property type="entry name" value="CYTOCHROME P450"/>
    <property type="match status" value="1"/>
</dbReference>
<accession>A0A6A6D207</accession>
<dbReference type="OrthoDB" id="3945418at2759"/>
<dbReference type="EMBL" id="ML993580">
    <property type="protein sequence ID" value="KAF2173103.1"/>
    <property type="molecule type" value="Genomic_DNA"/>
</dbReference>
<dbReference type="PANTHER" id="PTHR24305:SF166">
    <property type="entry name" value="CYTOCHROME P450 12A4, MITOCHONDRIAL-RELATED"/>
    <property type="match status" value="1"/>
</dbReference>
<dbReference type="Pfam" id="PF00067">
    <property type="entry name" value="p450"/>
    <property type="match status" value="1"/>
</dbReference>
<dbReference type="GO" id="GO:0016705">
    <property type="term" value="F:oxidoreductase activity, acting on paired donors, with incorporation or reduction of molecular oxygen"/>
    <property type="evidence" value="ECO:0007669"/>
    <property type="project" value="InterPro"/>
</dbReference>
<dbReference type="GO" id="GO:0004497">
    <property type="term" value="F:monooxygenase activity"/>
    <property type="evidence" value="ECO:0007669"/>
    <property type="project" value="InterPro"/>
</dbReference>
<dbReference type="InterPro" id="IPR050121">
    <property type="entry name" value="Cytochrome_P450_monoxygenase"/>
</dbReference>
<gene>
    <name evidence="3" type="ORF">M409DRAFT_49590</name>
</gene>
<dbReference type="GeneID" id="54564551"/>
<feature type="region of interest" description="Disordered" evidence="2">
    <location>
        <begin position="210"/>
        <end position="238"/>
    </location>
</feature>
<evidence type="ECO:0000313" key="3">
    <source>
        <dbReference type="EMBL" id="KAF2173103.1"/>
    </source>
</evidence>
<sequence length="789" mass="87668">MSSPASNTKATQWPVVQRFRNGIPGPFLAKLSPLWKIYHVLRGSYRKKVRKLHDRYGPLVQVGPNEFSLGDKGLVYIPKLKPSPFAVDSEALQRLENSVRMANVYRNEHLIEKCNHQLLRLLSNAAETGESVQLSPLLARYAYETMLATTTGQFAGFLQIDPDADRIQAQMKDWKFFAVLYGSYLKYHPLIAKILKKCGVRGDSQHELFRGTRSSQETDDNADSMPDSSSGQQKEEQALLPGDAEARIALTLAGADPAVILIRTALSYIYSDTGLLQQLREEMKTADVSETPNFKELIAKRFKMPLLHAVLLECIRLNTPLETGPTYKTREEDVLVGGYPVPKGTTIAIEPTIAHVNPTHFGGDANEFQPTRWLDFEVGSAARRHLLAFNLAYSATNLEEFQILLTCKLLTQLLPQVTMSVPHHETFNLPGPIEYDFKVTRMTDVLLHMKPAALYGAHSCAGGDWVNKKTLDSLNIVEVIHNHLTPEVARAICKGGRFDPSRESFIGQPALFTNPIANPMIRAKVRDVFEKLFGDRLQVQRHYTTNRYILFPPTPYNINKYARKTSRNTTYTPSPRNNFQPISSGAAVTKASNSQTAVASQPACTRDASDTAVVKASNPECKTDASTAVASQPASTALVKASAPYCKTESASSKSKKSTNNDEPWVPREERKVVIPKGFTFTDEGLKSTMNWGGWCLGSQIHEGTFVKHNTYEESKKLLAEQAQALEKVNSEREYGPQVFKPTRIEPKKTTESTVETNKPTGFIPPHLRNKPAAAATEVPAAEAEPKQD</sequence>
<reference evidence="3" key="1">
    <citation type="journal article" date="2020" name="Stud. Mycol.">
        <title>101 Dothideomycetes genomes: a test case for predicting lifestyles and emergence of pathogens.</title>
        <authorList>
            <person name="Haridas S."/>
            <person name="Albert R."/>
            <person name="Binder M."/>
            <person name="Bloem J."/>
            <person name="Labutti K."/>
            <person name="Salamov A."/>
            <person name="Andreopoulos B."/>
            <person name="Baker S."/>
            <person name="Barry K."/>
            <person name="Bills G."/>
            <person name="Bluhm B."/>
            <person name="Cannon C."/>
            <person name="Castanera R."/>
            <person name="Culley D."/>
            <person name="Daum C."/>
            <person name="Ezra D."/>
            <person name="Gonzalez J."/>
            <person name="Henrissat B."/>
            <person name="Kuo A."/>
            <person name="Liang C."/>
            <person name="Lipzen A."/>
            <person name="Lutzoni F."/>
            <person name="Magnuson J."/>
            <person name="Mondo S."/>
            <person name="Nolan M."/>
            <person name="Ohm R."/>
            <person name="Pangilinan J."/>
            <person name="Park H.-J."/>
            <person name="Ramirez L."/>
            <person name="Alfaro M."/>
            <person name="Sun H."/>
            <person name="Tritt A."/>
            <person name="Yoshinaga Y."/>
            <person name="Zwiers L.-H."/>
            <person name="Turgeon B."/>
            <person name="Goodwin S."/>
            <person name="Spatafora J."/>
            <person name="Crous P."/>
            <person name="Grigoriev I."/>
        </authorList>
    </citation>
    <scope>NUCLEOTIDE SEQUENCE</scope>
    <source>
        <strain evidence="3">ATCC 36951</strain>
    </source>
</reference>
<dbReference type="GO" id="GO:0005506">
    <property type="term" value="F:iron ion binding"/>
    <property type="evidence" value="ECO:0007669"/>
    <property type="project" value="InterPro"/>
</dbReference>
<dbReference type="Proteomes" id="UP000799537">
    <property type="component" value="Unassembled WGS sequence"/>
</dbReference>
<organism evidence="3 4">
    <name type="scientific">Zasmidium cellare ATCC 36951</name>
    <dbReference type="NCBI Taxonomy" id="1080233"/>
    <lineage>
        <taxon>Eukaryota</taxon>
        <taxon>Fungi</taxon>
        <taxon>Dikarya</taxon>
        <taxon>Ascomycota</taxon>
        <taxon>Pezizomycotina</taxon>
        <taxon>Dothideomycetes</taxon>
        <taxon>Dothideomycetidae</taxon>
        <taxon>Mycosphaerellales</taxon>
        <taxon>Mycosphaerellaceae</taxon>
        <taxon>Zasmidium</taxon>
    </lineage>
</organism>
<name>A0A6A6D207_ZASCE</name>
<feature type="compositionally biased region" description="Low complexity" evidence="2">
    <location>
        <begin position="772"/>
        <end position="783"/>
    </location>
</feature>
<evidence type="ECO:0000256" key="1">
    <source>
        <dbReference type="ARBA" id="ARBA00010617"/>
    </source>
</evidence>
<proteinExistence type="inferred from homology"/>
<keyword evidence="4" id="KW-1185">Reference proteome</keyword>
<evidence type="ECO:0000256" key="2">
    <source>
        <dbReference type="SAM" id="MobiDB-lite"/>
    </source>
</evidence>
<dbReference type="InterPro" id="IPR001128">
    <property type="entry name" value="Cyt_P450"/>
</dbReference>
<dbReference type="RefSeq" id="XP_033673992.1">
    <property type="nucleotide sequence ID" value="XM_033811279.1"/>
</dbReference>
<dbReference type="AlphaFoldDB" id="A0A6A6D207"/>
<dbReference type="Gene3D" id="1.10.630.10">
    <property type="entry name" value="Cytochrome P450"/>
    <property type="match status" value="1"/>
</dbReference>
<comment type="similarity">
    <text evidence="1">Belongs to the cytochrome P450 family.</text>
</comment>
<evidence type="ECO:0000313" key="4">
    <source>
        <dbReference type="Proteomes" id="UP000799537"/>
    </source>
</evidence>
<dbReference type="SUPFAM" id="SSF48264">
    <property type="entry name" value="Cytochrome P450"/>
    <property type="match status" value="1"/>
</dbReference>